<dbReference type="PANTHER" id="PTHR42872:SF6">
    <property type="entry name" value="PROTEIN-GLUTAMATE METHYLESTERASE_PROTEIN-GLUTAMINE GLUTAMINASE"/>
    <property type="match status" value="1"/>
</dbReference>
<dbReference type="InterPro" id="IPR008248">
    <property type="entry name" value="CheB-like"/>
</dbReference>
<dbReference type="SUPFAM" id="SSF52172">
    <property type="entry name" value="CheY-like"/>
    <property type="match status" value="1"/>
</dbReference>
<comment type="catalytic activity">
    <reaction evidence="5">
        <text>[protein]-L-glutamate 5-O-methyl ester + H2O = L-glutamyl-[protein] + methanol + H(+)</text>
        <dbReference type="Rhea" id="RHEA:23236"/>
        <dbReference type="Rhea" id="RHEA-COMP:10208"/>
        <dbReference type="Rhea" id="RHEA-COMP:10311"/>
        <dbReference type="ChEBI" id="CHEBI:15377"/>
        <dbReference type="ChEBI" id="CHEBI:15378"/>
        <dbReference type="ChEBI" id="CHEBI:17790"/>
        <dbReference type="ChEBI" id="CHEBI:29973"/>
        <dbReference type="ChEBI" id="CHEBI:82795"/>
        <dbReference type="EC" id="3.1.1.61"/>
    </reaction>
</comment>
<dbReference type="InterPro" id="IPR000673">
    <property type="entry name" value="Sig_transdc_resp-reg_Me-estase"/>
</dbReference>
<keyword evidence="11" id="KW-1185">Reference proteome</keyword>
<dbReference type="InterPro" id="IPR001789">
    <property type="entry name" value="Sig_transdc_resp-reg_receiver"/>
</dbReference>
<keyword evidence="7" id="KW-0597">Phosphoprotein</keyword>
<dbReference type="PROSITE" id="PS50122">
    <property type="entry name" value="CHEB"/>
    <property type="match status" value="1"/>
</dbReference>
<name>A0A5N1J5R2_9BACT</name>
<dbReference type="EC" id="3.1.1.61" evidence="4"/>
<dbReference type="Pfam" id="PF00072">
    <property type="entry name" value="Response_reg"/>
    <property type="match status" value="1"/>
</dbReference>
<feature type="active site" evidence="6">
    <location>
        <position position="296"/>
    </location>
</feature>
<keyword evidence="2 6" id="KW-0145">Chemotaxis</keyword>
<evidence type="ECO:0000256" key="4">
    <source>
        <dbReference type="ARBA" id="ARBA00039140"/>
    </source>
</evidence>
<evidence type="ECO:0000313" key="10">
    <source>
        <dbReference type="EMBL" id="KAA9346044.1"/>
    </source>
</evidence>
<feature type="domain" description="Response regulatory" evidence="8">
    <location>
        <begin position="9"/>
        <end position="125"/>
    </location>
</feature>
<feature type="domain" description="CheB-type methylesterase" evidence="9">
    <location>
        <begin position="158"/>
        <end position="347"/>
    </location>
</feature>
<evidence type="ECO:0000256" key="2">
    <source>
        <dbReference type="ARBA" id="ARBA00022500"/>
    </source>
</evidence>
<dbReference type="CDD" id="cd16432">
    <property type="entry name" value="CheB_Rec"/>
    <property type="match status" value="1"/>
</dbReference>
<dbReference type="InterPro" id="IPR011006">
    <property type="entry name" value="CheY-like_superfamily"/>
</dbReference>
<sequence length="365" mass="39408">MVLNSPKLKVIIADSSNYSRLVLSNMVQAQPDLEVLDTAADGLALMASLRRHRPDVVLADFGQPEDSHFMFLRRMHQETGVPVLMLFDQESKPASNLGFAGLGVYDYILKPAHKLQPKLREVQGEILDKIRAVRKPKFVSTFSYPASAFLVPKKEFIPEKPKAVIVIGASTGGTQAIEKIVSGLDEKLDACVLIAVHLPAGFTRSFAKRLQTLTPLKVVEGKLGTRLLKGKIIIAPGGKNMIVLPEIGKQDSFKINFEAGAADEFNRPSVDMLMKSVAKHCGPKSLGIVLTGMGKDGTEGMEALQKAGGLTLAQDQASSVIFGMAKSAIDNGHVSYVRSLMRIPAFINKFAAELPVAGLALHKGN</sequence>
<evidence type="ECO:0000313" key="11">
    <source>
        <dbReference type="Proteomes" id="UP000326570"/>
    </source>
</evidence>
<dbReference type="InterPro" id="IPR035909">
    <property type="entry name" value="CheB_C"/>
</dbReference>
<dbReference type="PIRSF" id="PIRSF000876">
    <property type="entry name" value="RR_chemtxs_CheB"/>
    <property type="match status" value="1"/>
</dbReference>
<dbReference type="Gene3D" id="3.40.50.2300">
    <property type="match status" value="1"/>
</dbReference>
<dbReference type="AlphaFoldDB" id="A0A5N1J5R2"/>
<proteinExistence type="predicted"/>
<dbReference type="RefSeq" id="WP_150902187.1">
    <property type="nucleotide sequence ID" value="NZ_VTWT01000001.1"/>
</dbReference>
<feature type="modified residue" description="4-aspartylphosphate" evidence="7">
    <location>
        <position position="60"/>
    </location>
</feature>
<comment type="caution">
    <text evidence="10">The sequence shown here is derived from an EMBL/GenBank/DDBJ whole genome shotgun (WGS) entry which is preliminary data.</text>
</comment>
<evidence type="ECO:0000256" key="5">
    <source>
        <dbReference type="ARBA" id="ARBA00048267"/>
    </source>
</evidence>
<evidence type="ECO:0000256" key="3">
    <source>
        <dbReference type="ARBA" id="ARBA00022801"/>
    </source>
</evidence>
<dbReference type="GO" id="GO:0006935">
    <property type="term" value="P:chemotaxis"/>
    <property type="evidence" value="ECO:0007669"/>
    <property type="project" value="UniProtKB-UniRule"/>
</dbReference>
<protein>
    <recommendedName>
        <fullName evidence="4">protein-glutamate methylesterase</fullName>
        <ecNumber evidence="4">3.1.1.61</ecNumber>
    </recommendedName>
</protein>
<feature type="active site" evidence="6">
    <location>
        <position position="197"/>
    </location>
</feature>
<dbReference type="Proteomes" id="UP000326570">
    <property type="component" value="Unassembled WGS sequence"/>
</dbReference>
<dbReference type="GO" id="GO:0005737">
    <property type="term" value="C:cytoplasm"/>
    <property type="evidence" value="ECO:0007669"/>
    <property type="project" value="InterPro"/>
</dbReference>
<dbReference type="PANTHER" id="PTHR42872">
    <property type="entry name" value="PROTEIN-GLUTAMATE METHYLESTERASE/PROTEIN-GLUTAMINE GLUTAMINASE"/>
    <property type="match status" value="1"/>
</dbReference>
<keyword evidence="1" id="KW-0963">Cytoplasm</keyword>
<reference evidence="10 11" key="1">
    <citation type="submission" date="2019-09" db="EMBL/GenBank/DDBJ databases">
        <title>Genome sequence of Adhaeribacter sp. M2.</title>
        <authorList>
            <person name="Srinivasan S."/>
        </authorList>
    </citation>
    <scope>NUCLEOTIDE SEQUENCE [LARGE SCALE GENOMIC DNA]</scope>
    <source>
        <strain evidence="10 11">M2</strain>
    </source>
</reference>
<keyword evidence="3 6" id="KW-0378">Hydrolase</keyword>
<gene>
    <name evidence="10" type="ORF">F0P94_02900</name>
</gene>
<dbReference type="GO" id="GO:0000156">
    <property type="term" value="F:phosphorelay response regulator activity"/>
    <property type="evidence" value="ECO:0007669"/>
    <property type="project" value="InterPro"/>
</dbReference>
<evidence type="ECO:0000259" key="8">
    <source>
        <dbReference type="PROSITE" id="PS50110"/>
    </source>
</evidence>
<dbReference type="SUPFAM" id="SSF52738">
    <property type="entry name" value="Methylesterase CheB, C-terminal domain"/>
    <property type="match status" value="1"/>
</dbReference>
<feature type="active site" evidence="6">
    <location>
        <position position="170"/>
    </location>
</feature>
<dbReference type="Pfam" id="PF01339">
    <property type="entry name" value="CheB_methylest"/>
    <property type="match status" value="1"/>
</dbReference>
<accession>A0A5N1J5R2</accession>
<organism evidence="10 11">
    <name type="scientific">Adhaeribacter soli</name>
    <dbReference type="NCBI Taxonomy" id="2607655"/>
    <lineage>
        <taxon>Bacteria</taxon>
        <taxon>Pseudomonadati</taxon>
        <taxon>Bacteroidota</taxon>
        <taxon>Cytophagia</taxon>
        <taxon>Cytophagales</taxon>
        <taxon>Hymenobacteraceae</taxon>
        <taxon>Adhaeribacter</taxon>
    </lineage>
</organism>
<evidence type="ECO:0000256" key="1">
    <source>
        <dbReference type="ARBA" id="ARBA00022490"/>
    </source>
</evidence>
<dbReference type="GO" id="GO:0008984">
    <property type="term" value="F:protein-glutamate methylesterase activity"/>
    <property type="evidence" value="ECO:0007669"/>
    <property type="project" value="UniProtKB-EC"/>
</dbReference>
<dbReference type="Gene3D" id="3.40.50.180">
    <property type="entry name" value="Methylesterase CheB, C-terminal domain"/>
    <property type="match status" value="1"/>
</dbReference>
<evidence type="ECO:0000259" key="9">
    <source>
        <dbReference type="PROSITE" id="PS50122"/>
    </source>
</evidence>
<dbReference type="PROSITE" id="PS50110">
    <property type="entry name" value="RESPONSE_REGULATORY"/>
    <property type="match status" value="1"/>
</dbReference>
<evidence type="ECO:0000256" key="6">
    <source>
        <dbReference type="PROSITE-ProRule" id="PRU00050"/>
    </source>
</evidence>
<dbReference type="EMBL" id="VTWT01000001">
    <property type="protein sequence ID" value="KAA9346044.1"/>
    <property type="molecule type" value="Genomic_DNA"/>
</dbReference>
<evidence type="ECO:0000256" key="7">
    <source>
        <dbReference type="PROSITE-ProRule" id="PRU00169"/>
    </source>
</evidence>